<feature type="transmembrane region" description="Helical" evidence="9">
    <location>
        <begin position="98"/>
        <end position="119"/>
    </location>
</feature>
<keyword evidence="5 9" id="KW-1133">Transmembrane helix</keyword>
<evidence type="ECO:0000313" key="11">
    <source>
        <dbReference type="EMBL" id="AAB71430.1"/>
    </source>
</evidence>
<evidence type="ECO:0000259" key="10">
    <source>
        <dbReference type="Pfam" id="PF18916"/>
    </source>
</evidence>
<proteinExistence type="predicted"/>
<keyword evidence="3 9" id="KW-0812">Transmembrane</keyword>
<evidence type="ECO:0000256" key="8">
    <source>
        <dbReference type="SAM" id="MobiDB-lite"/>
    </source>
</evidence>
<dbReference type="InterPro" id="IPR017825">
    <property type="entry name" value="Lycopene_cyclase_dom"/>
</dbReference>
<dbReference type="EMBL" id="U92075">
    <property type="protein sequence ID" value="AAB71430.1"/>
    <property type="molecule type" value="Genomic_DNA"/>
</dbReference>
<sequence>MPGDHRAAGSVRRRRISAPAKAAAVGTTGGRGIPGLGRVGRCRTGVDLRSALHQRAERPVSGPDRRGPVLSGDPHLRPVDPQRGQHHPRPAPPTMTGLGYTLPAVLAVAGVGALELLVLRTGLFRRPAYWLSMVIVLGFQVPVDGWLTKLSAPIVSYNERQITGLRFPFDIPIEDFLFGFAMVTAVLLLWERQREPGEPAPPSQAGCHEKHSLEDKTC</sequence>
<evidence type="ECO:0000256" key="1">
    <source>
        <dbReference type="ARBA" id="ARBA00004141"/>
    </source>
</evidence>
<accession>O05425</accession>
<organism evidence="11">
    <name type="scientific">Mycobacterium marinum</name>
    <dbReference type="NCBI Taxonomy" id="1781"/>
    <lineage>
        <taxon>Bacteria</taxon>
        <taxon>Bacillati</taxon>
        <taxon>Actinomycetota</taxon>
        <taxon>Actinomycetes</taxon>
        <taxon>Mycobacteriales</taxon>
        <taxon>Mycobacteriaceae</taxon>
        <taxon>Mycobacterium</taxon>
        <taxon>Mycobacterium ulcerans group</taxon>
    </lineage>
</organism>
<dbReference type="GO" id="GO:0045436">
    <property type="term" value="F:lycopene beta cyclase activity"/>
    <property type="evidence" value="ECO:0007669"/>
    <property type="project" value="UniProtKB-ARBA"/>
</dbReference>
<evidence type="ECO:0000256" key="2">
    <source>
        <dbReference type="ARBA" id="ARBA00004829"/>
    </source>
</evidence>
<comment type="subcellular location">
    <subcellularLocation>
        <location evidence="1">Membrane</location>
        <topology evidence="1">Multi-pass membrane protein</topology>
    </subcellularLocation>
</comment>
<dbReference type="GO" id="GO:0016872">
    <property type="term" value="F:intramolecular lyase activity"/>
    <property type="evidence" value="ECO:0007669"/>
    <property type="project" value="InterPro"/>
</dbReference>
<comment type="pathway">
    <text evidence="2">Carotenoid biosynthesis.</text>
</comment>
<evidence type="ECO:0000256" key="3">
    <source>
        <dbReference type="ARBA" id="ARBA00022692"/>
    </source>
</evidence>
<feature type="compositionally biased region" description="Gly residues" evidence="8">
    <location>
        <begin position="27"/>
        <end position="38"/>
    </location>
</feature>
<dbReference type="NCBIfam" id="TIGR03462">
    <property type="entry name" value="CarR_dom_SF"/>
    <property type="match status" value="1"/>
</dbReference>
<feature type="compositionally biased region" description="Basic and acidic residues" evidence="8">
    <location>
        <begin position="54"/>
        <end position="67"/>
    </location>
</feature>
<evidence type="ECO:0000256" key="7">
    <source>
        <dbReference type="ARBA" id="ARBA00023235"/>
    </source>
</evidence>
<feature type="transmembrane region" description="Helical" evidence="9">
    <location>
        <begin position="167"/>
        <end position="190"/>
    </location>
</feature>
<evidence type="ECO:0000256" key="5">
    <source>
        <dbReference type="ARBA" id="ARBA00022989"/>
    </source>
</evidence>
<dbReference type="PIR" id="T46596">
    <property type="entry name" value="T46596"/>
</dbReference>
<keyword evidence="6 9" id="KW-0472">Membrane</keyword>
<feature type="region of interest" description="Disordered" evidence="8">
    <location>
        <begin position="1"/>
        <end position="39"/>
    </location>
</feature>
<dbReference type="GO" id="GO:0016117">
    <property type="term" value="P:carotenoid biosynthetic process"/>
    <property type="evidence" value="ECO:0007669"/>
    <property type="project" value="UniProtKB-KW"/>
</dbReference>
<reference evidence="11" key="1">
    <citation type="journal article" date="1997" name="J. Bacteriol.">
        <title>A crtB homolog essential for photochromogenicity in Mycobacterium marinum: isolation, characterization, and gene disruption via homologous recombination.</title>
        <authorList>
            <person name="Ramakrishnan L."/>
            <person name="Tran H.T."/>
            <person name="Federspiel N.A."/>
            <person name="Falkow S."/>
        </authorList>
    </citation>
    <scope>NUCLEOTIDE SEQUENCE</scope>
    <source>
        <strain evidence="11">M</strain>
    </source>
</reference>
<feature type="region of interest" description="Disordered" evidence="8">
    <location>
        <begin position="51"/>
        <end position="94"/>
    </location>
</feature>
<feature type="transmembrane region" description="Helical" evidence="9">
    <location>
        <begin position="128"/>
        <end position="147"/>
    </location>
</feature>
<feature type="domain" description="Lycopene cyclase" evidence="10">
    <location>
        <begin position="108"/>
        <end position="191"/>
    </location>
</feature>
<dbReference type="AlphaFoldDB" id="O05425"/>
<keyword evidence="7" id="KW-0413">Isomerase</keyword>
<feature type="compositionally biased region" description="Basic and acidic residues" evidence="8">
    <location>
        <begin position="207"/>
        <end position="218"/>
    </location>
</feature>
<name>O05425_MYCMR</name>
<evidence type="ECO:0000256" key="4">
    <source>
        <dbReference type="ARBA" id="ARBA00022746"/>
    </source>
</evidence>
<protein>
    <recommendedName>
        <fullName evidence="10">Lycopene cyclase domain-containing protein</fullName>
    </recommendedName>
</protein>
<dbReference type="Pfam" id="PF18916">
    <property type="entry name" value="Lycopene_cyc"/>
    <property type="match status" value="1"/>
</dbReference>
<evidence type="ECO:0000256" key="9">
    <source>
        <dbReference type="SAM" id="Phobius"/>
    </source>
</evidence>
<dbReference type="GO" id="GO:0016020">
    <property type="term" value="C:membrane"/>
    <property type="evidence" value="ECO:0007669"/>
    <property type="project" value="UniProtKB-SubCell"/>
</dbReference>
<feature type="region of interest" description="Disordered" evidence="8">
    <location>
        <begin position="197"/>
        <end position="218"/>
    </location>
</feature>
<evidence type="ECO:0000256" key="6">
    <source>
        <dbReference type="ARBA" id="ARBA00023136"/>
    </source>
</evidence>
<keyword evidence="4" id="KW-0125">Carotenoid biosynthesis</keyword>